<proteinExistence type="predicted"/>
<reference evidence="1" key="1">
    <citation type="journal article" date="2019" name="bioRxiv">
        <title>The Genome of the Zebra Mussel, Dreissena polymorpha: A Resource for Invasive Species Research.</title>
        <authorList>
            <person name="McCartney M.A."/>
            <person name="Auch B."/>
            <person name="Kono T."/>
            <person name="Mallez S."/>
            <person name="Zhang Y."/>
            <person name="Obille A."/>
            <person name="Becker A."/>
            <person name="Abrahante J.E."/>
            <person name="Garbe J."/>
            <person name="Badalamenti J.P."/>
            <person name="Herman A."/>
            <person name="Mangelson H."/>
            <person name="Liachko I."/>
            <person name="Sullivan S."/>
            <person name="Sone E.D."/>
            <person name="Koren S."/>
            <person name="Silverstein K.A.T."/>
            <person name="Beckman K.B."/>
            <person name="Gohl D.M."/>
        </authorList>
    </citation>
    <scope>NUCLEOTIDE SEQUENCE</scope>
    <source>
        <strain evidence="1">Duluth1</strain>
        <tissue evidence="1">Whole animal</tissue>
    </source>
</reference>
<name>A0A9D4BQM3_DREPO</name>
<keyword evidence="2" id="KW-1185">Reference proteome</keyword>
<dbReference type="EMBL" id="JAIWYP010000015">
    <property type="protein sequence ID" value="KAH3704974.1"/>
    <property type="molecule type" value="Genomic_DNA"/>
</dbReference>
<comment type="caution">
    <text evidence="1">The sequence shown here is derived from an EMBL/GenBank/DDBJ whole genome shotgun (WGS) entry which is preliminary data.</text>
</comment>
<organism evidence="1 2">
    <name type="scientific">Dreissena polymorpha</name>
    <name type="common">Zebra mussel</name>
    <name type="synonym">Mytilus polymorpha</name>
    <dbReference type="NCBI Taxonomy" id="45954"/>
    <lineage>
        <taxon>Eukaryota</taxon>
        <taxon>Metazoa</taxon>
        <taxon>Spiralia</taxon>
        <taxon>Lophotrochozoa</taxon>
        <taxon>Mollusca</taxon>
        <taxon>Bivalvia</taxon>
        <taxon>Autobranchia</taxon>
        <taxon>Heteroconchia</taxon>
        <taxon>Euheterodonta</taxon>
        <taxon>Imparidentia</taxon>
        <taxon>Neoheterodontei</taxon>
        <taxon>Myida</taxon>
        <taxon>Dreissenoidea</taxon>
        <taxon>Dreissenidae</taxon>
        <taxon>Dreissena</taxon>
    </lineage>
</organism>
<protein>
    <submittedName>
        <fullName evidence="1">Uncharacterized protein</fullName>
    </submittedName>
</protein>
<dbReference type="AlphaFoldDB" id="A0A9D4BQM3"/>
<reference evidence="1" key="2">
    <citation type="submission" date="2020-11" db="EMBL/GenBank/DDBJ databases">
        <authorList>
            <person name="McCartney M.A."/>
            <person name="Auch B."/>
            <person name="Kono T."/>
            <person name="Mallez S."/>
            <person name="Becker A."/>
            <person name="Gohl D.M."/>
            <person name="Silverstein K.A.T."/>
            <person name="Koren S."/>
            <person name="Bechman K.B."/>
            <person name="Herman A."/>
            <person name="Abrahante J.E."/>
            <person name="Garbe J."/>
        </authorList>
    </citation>
    <scope>NUCLEOTIDE SEQUENCE</scope>
    <source>
        <strain evidence="1">Duluth1</strain>
        <tissue evidence="1">Whole animal</tissue>
    </source>
</reference>
<gene>
    <name evidence="1" type="ORF">DPMN_080036</name>
</gene>
<evidence type="ECO:0000313" key="1">
    <source>
        <dbReference type="EMBL" id="KAH3704974.1"/>
    </source>
</evidence>
<accession>A0A9D4BQM3</accession>
<evidence type="ECO:0000313" key="2">
    <source>
        <dbReference type="Proteomes" id="UP000828390"/>
    </source>
</evidence>
<dbReference type="Proteomes" id="UP000828390">
    <property type="component" value="Unassembled WGS sequence"/>
</dbReference>
<sequence length="63" mass="6591">MRNIRADVEAGPSSVICVFGICAPSCVWVKAVNLYIAGTPDASHVKSNGCPSVVLVDDTLMVI</sequence>